<dbReference type="GO" id="GO:0098632">
    <property type="term" value="F:cell-cell adhesion mediator activity"/>
    <property type="evidence" value="ECO:0007669"/>
    <property type="project" value="TreeGrafter"/>
</dbReference>
<reference evidence="13" key="1">
    <citation type="journal article" date="2015" name="Sci. Rep.">
        <title>Tissue- and time-dependent transcription in Ixodes ricinus salivary glands and midguts when blood feeding on the vertebrate host.</title>
        <authorList>
            <person name="Kotsyfakis M."/>
            <person name="Schwarz A."/>
            <person name="Erhart J."/>
            <person name="Ribeiro J.M."/>
        </authorList>
    </citation>
    <scope>NUCLEOTIDE SEQUENCE</scope>
    <source>
        <tissue evidence="13">Salivary gland and midgut</tissue>
    </source>
</reference>
<evidence type="ECO:0000256" key="6">
    <source>
        <dbReference type="ARBA" id="ARBA00023136"/>
    </source>
</evidence>
<dbReference type="Pfam" id="PF07679">
    <property type="entry name" value="I-set"/>
    <property type="match status" value="1"/>
</dbReference>
<comment type="subcellular location">
    <subcellularLocation>
        <location evidence="1">Membrane</location>
        <topology evidence="1">Single-pass membrane protein</topology>
    </subcellularLocation>
</comment>
<dbReference type="InterPro" id="IPR013098">
    <property type="entry name" value="Ig_I-set"/>
</dbReference>
<keyword evidence="2" id="KW-0812">Transmembrane</keyword>
<dbReference type="EMBL" id="GANP01011832">
    <property type="protein sequence ID" value="JAB72636.1"/>
    <property type="molecule type" value="mRNA"/>
</dbReference>
<proteinExistence type="evidence at transcript level"/>
<evidence type="ECO:0000256" key="1">
    <source>
        <dbReference type="ARBA" id="ARBA00004167"/>
    </source>
</evidence>
<keyword evidence="4" id="KW-0677">Repeat</keyword>
<dbReference type="GO" id="GO:0070593">
    <property type="term" value="P:dendrite self-avoidance"/>
    <property type="evidence" value="ECO:0007669"/>
    <property type="project" value="TreeGrafter"/>
</dbReference>
<dbReference type="InterPro" id="IPR036179">
    <property type="entry name" value="Ig-like_dom_sf"/>
</dbReference>
<dbReference type="CDD" id="cd00096">
    <property type="entry name" value="Ig"/>
    <property type="match status" value="1"/>
</dbReference>
<dbReference type="InterPro" id="IPR003599">
    <property type="entry name" value="Ig_sub"/>
</dbReference>
<keyword evidence="3" id="KW-0732">Signal</keyword>
<dbReference type="SMART" id="SM00409">
    <property type="entry name" value="IG"/>
    <property type="match status" value="1"/>
</dbReference>
<dbReference type="SMART" id="SM00408">
    <property type="entry name" value="IGc2"/>
    <property type="match status" value="1"/>
</dbReference>
<sequence length="214" mass="24168">MAPSVWRNLRQTTVAAASSLVTLRCPVFGFPHPEVKWLKEGQELTGGRYKVLDNWDLQLHDLRVSDGGSYTCFARNKFGEVSTLDVLQVTAPVPTVQDPNTFVDTVLNEKLPLLIRDSPTLFPVVRIPDFNFVVAKNAFTNLDLYANLTEGAIQGLDTAAKRMGDCPRAGLQGRRPNSLVHPGPRWHQRHVRRIHKRRQLVVISERNLGPRCRR</sequence>
<dbReference type="PROSITE" id="PS50835">
    <property type="entry name" value="IG_LIKE"/>
    <property type="match status" value="1"/>
</dbReference>
<evidence type="ECO:0000256" key="2">
    <source>
        <dbReference type="ARBA" id="ARBA00022692"/>
    </source>
</evidence>
<keyword evidence="5" id="KW-1133">Transmembrane helix</keyword>
<feature type="domain" description="Ig-like" evidence="12">
    <location>
        <begin position="3"/>
        <end position="90"/>
    </location>
</feature>
<evidence type="ECO:0000256" key="7">
    <source>
        <dbReference type="ARBA" id="ARBA00023157"/>
    </source>
</evidence>
<keyword evidence="9" id="KW-0325">Glycoprotein</keyword>
<dbReference type="FunFam" id="2.60.40.10:FF:000016">
    <property type="entry name" value="Fibroblast growth factor receptor"/>
    <property type="match status" value="1"/>
</dbReference>
<evidence type="ECO:0000256" key="3">
    <source>
        <dbReference type="ARBA" id="ARBA00022729"/>
    </source>
</evidence>
<dbReference type="PANTHER" id="PTHR10075">
    <property type="entry name" value="BASIGIN RELATED"/>
    <property type="match status" value="1"/>
</dbReference>
<dbReference type="InterPro" id="IPR013783">
    <property type="entry name" value="Ig-like_fold"/>
</dbReference>
<dbReference type="GO" id="GO:0007156">
    <property type="term" value="P:homophilic cell adhesion via plasma membrane adhesion molecules"/>
    <property type="evidence" value="ECO:0007669"/>
    <property type="project" value="TreeGrafter"/>
</dbReference>
<dbReference type="SUPFAM" id="SSF48726">
    <property type="entry name" value="Immunoglobulin"/>
    <property type="match status" value="1"/>
</dbReference>
<dbReference type="InterPro" id="IPR003598">
    <property type="entry name" value="Ig_sub2"/>
</dbReference>
<keyword evidence="7" id="KW-1015">Disulfide bond</keyword>
<accession>V5IDJ4</accession>
<evidence type="ECO:0000256" key="8">
    <source>
        <dbReference type="ARBA" id="ARBA00023170"/>
    </source>
</evidence>
<feature type="region of interest" description="Disordered" evidence="11">
    <location>
        <begin position="168"/>
        <end position="187"/>
    </location>
</feature>
<keyword evidence="8" id="KW-0675">Receptor</keyword>
<keyword evidence="6" id="KW-0472">Membrane</keyword>
<organism evidence="13">
    <name type="scientific">Ixodes ricinus</name>
    <name type="common">Common tick</name>
    <name type="synonym">Acarus ricinus</name>
    <dbReference type="NCBI Taxonomy" id="34613"/>
    <lineage>
        <taxon>Eukaryota</taxon>
        <taxon>Metazoa</taxon>
        <taxon>Ecdysozoa</taxon>
        <taxon>Arthropoda</taxon>
        <taxon>Chelicerata</taxon>
        <taxon>Arachnida</taxon>
        <taxon>Acari</taxon>
        <taxon>Parasitiformes</taxon>
        <taxon>Ixodida</taxon>
        <taxon>Ixodoidea</taxon>
        <taxon>Ixodidae</taxon>
        <taxon>Ixodinae</taxon>
        <taxon>Ixodes</taxon>
    </lineage>
</organism>
<dbReference type="GO" id="GO:0007411">
    <property type="term" value="P:axon guidance"/>
    <property type="evidence" value="ECO:0007669"/>
    <property type="project" value="TreeGrafter"/>
</dbReference>
<evidence type="ECO:0000256" key="9">
    <source>
        <dbReference type="ARBA" id="ARBA00023180"/>
    </source>
</evidence>
<dbReference type="AlphaFoldDB" id="V5IDJ4"/>
<dbReference type="Gene3D" id="2.60.40.10">
    <property type="entry name" value="Immunoglobulins"/>
    <property type="match status" value="1"/>
</dbReference>
<evidence type="ECO:0000256" key="4">
    <source>
        <dbReference type="ARBA" id="ARBA00022737"/>
    </source>
</evidence>
<dbReference type="GO" id="GO:0030424">
    <property type="term" value="C:axon"/>
    <property type="evidence" value="ECO:0007669"/>
    <property type="project" value="TreeGrafter"/>
</dbReference>
<dbReference type="GO" id="GO:0005886">
    <property type="term" value="C:plasma membrane"/>
    <property type="evidence" value="ECO:0007669"/>
    <property type="project" value="TreeGrafter"/>
</dbReference>
<dbReference type="PANTHER" id="PTHR10075:SF100">
    <property type="entry name" value="FASCICLIN-2"/>
    <property type="match status" value="1"/>
</dbReference>
<evidence type="ECO:0000259" key="12">
    <source>
        <dbReference type="PROSITE" id="PS50835"/>
    </source>
</evidence>
<dbReference type="InterPro" id="IPR007110">
    <property type="entry name" value="Ig-like_dom"/>
</dbReference>
<keyword evidence="10" id="KW-0393">Immunoglobulin domain</keyword>
<evidence type="ECO:0000256" key="10">
    <source>
        <dbReference type="ARBA" id="ARBA00023319"/>
    </source>
</evidence>
<name>V5IDJ4_IXORI</name>
<evidence type="ECO:0000256" key="5">
    <source>
        <dbReference type="ARBA" id="ARBA00022989"/>
    </source>
</evidence>
<evidence type="ECO:0000313" key="13">
    <source>
        <dbReference type="EMBL" id="JAB72636.1"/>
    </source>
</evidence>
<evidence type="ECO:0000256" key="11">
    <source>
        <dbReference type="SAM" id="MobiDB-lite"/>
    </source>
</evidence>
<protein>
    <submittedName>
        <fullName evidence="13">Putative neural cell adhesion molecule l1</fullName>
    </submittedName>
</protein>